<dbReference type="Proteomes" id="UP001499884">
    <property type="component" value="Unassembled WGS sequence"/>
</dbReference>
<proteinExistence type="predicted"/>
<comment type="caution">
    <text evidence="2">The sequence shown here is derived from an EMBL/GenBank/DDBJ whole genome shotgun (WGS) entry which is preliminary data.</text>
</comment>
<feature type="region of interest" description="Disordered" evidence="1">
    <location>
        <begin position="1"/>
        <end position="28"/>
    </location>
</feature>
<evidence type="ECO:0000313" key="3">
    <source>
        <dbReference type="Proteomes" id="UP001499884"/>
    </source>
</evidence>
<evidence type="ECO:0000313" key="2">
    <source>
        <dbReference type="EMBL" id="GAA3736597.1"/>
    </source>
</evidence>
<protein>
    <submittedName>
        <fullName evidence="2">Uncharacterized protein</fullName>
    </submittedName>
</protein>
<evidence type="ECO:0000256" key="1">
    <source>
        <dbReference type="SAM" id="MobiDB-lite"/>
    </source>
</evidence>
<name>A0ABP7FCR9_9ACTN</name>
<reference evidence="3" key="1">
    <citation type="journal article" date="2019" name="Int. J. Syst. Evol. Microbiol.">
        <title>The Global Catalogue of Microorganisms (GCM) 10K type strain sequencing project: providing services to taxonomists for standard genome sequencing and annotation.</title>
        <authorList>
            <consortium name="The Broad Institute Genomics Platform"/>
            <consortium name="The Broad Institute Genome Sequencing Center for Infectious Disease"/>
            <person name="Wu L."/>
            <person name="Ma J."/>
        </authorList>
    </citation>
    <scope>NUCLEOTIDE SEQUENCE [LARGE SCALE GENOMIC DNA]</scope>
    <source>
        <strain evidence="3">JCM 30846</strain>
    </source>
</reference>
<accession>A0ABP7FCR9</accession>
<dbReference type="RefSeq" id="WP_345648429.1">
    <property type="nucleotide sequence ID" value="NZ_BAABEP010000025.1"/>
</dbReference>
<organism evidence="2 3">
    <name type="scientific">Streptomyces tremellae</name>
    <dbReference type="NCBI Taxonomy" id="1124239"/>
    <lineage>
        <taxon>Bacteria</taxon>
        <taxon>Bacillati</taxon>
        <taxon>Actinomycetota</taxon>
        <taxon>Actinomycetes</taxon>
        <taxon>Kitasatosporales</taxon>
        <taxon>Streptomycetaceae</taxon>
        <taxon>Streptomyces</taxon>
    </lineage>
</organism>
<dbReference type="EMBL" id="BAABEP010000025">
    <property type="protein sequence ID" value="GAA3736597.1"/>
    <property type="molecule type" value="Genomic_DNA"/>
</dbReference>
<keyword evidence="3" id="KW-1185">Reference proteome</keyword>
<sequence>MQLVLREPAQPLAQRAETGPASLDEAEEFGTASRRELFRLTLAPPHHRVPLTEVDRGFTLLHDRPRAS</sequence>
<gene>
    <name evidence="2" type="ORF">GCM10023082_37150</name>
</gene>